<reference evidence="2 3" key="1">
    <citation type="journal article" date="2019" name="Int. J. Syst. Evol. Microbiol.">
        <title>The Global Catalogue of Microorganisms (GCM) 10K type strain sequencing project: providing services to taxonomists for standard genome sequencing and annotation.</title>
        <authorList>
            <consortium name="The Broad Institute Genomics Platform"/>
            <consortium name="The Broad Institute Genome Sequencing Center for Infectious Disease"/>
            <person name="Wu L."/>
            <person name="Ma J."/>
        </authorList>
    </citation>
    <scope>NUCLEOTIDE SEQUENCE [LARGE SCALE GENOMIC DNA]</scope>
    <source>
        <strain evidence="2 3">JCM 15976</strain>
    </source>
</reference>
<organism evidence="2 3">
    <name type="scientific">Gaetbulibacter jejuensis</name>
    <dbReference type="NCBI Taxonomy" id="584607"/>
    <lineage>
        <taxon>Bacteria</taxon>
        <taxon>Pseudomonadati</taxon>
        <taxon>Bacteroidota</taxon>
        <taxon>Flavobacteriia</taxon>
        <taxon>Flavobacteriales</taxon>
        <taxon>Flavobacteriaceae</taxon>
        <taxon>Gaetbulibacter</taxon>
    </lineage>
</organism>
<name>A0ABN1JD53_9FLAO</name>
<keyword evidence="2" id="KW-0378">Hydrolase</keyword>
<dbReference type="Pfam" id="PF00561">
    <property type="entry name" value="Abhydrolase_1"/>
    <property type="match status" value="1"/>
</dbReference>
<sequence length="258" mass="29128">MTIKYKNINLYFTDEGKGEAVVLLHGFLENSTMWTNLGPEISKNHRVVTIDLLGHGQTDSIGYIHTMEMMAEAVKAVLEHLQIEQANFIGHSMGGYVALAYAENYTSDVTGLCLMNSTAQEDSGERKLNRDRAIKAVKQNHRAFVSMSVANLFAPENRETLKEAIDFVKEQALETSLQGIVAALEGMKTRKDRTRFFKALPIKKMLIVGRKDPVLEFNTTVSHVEHSDVKIVEFPDGHMSHIENTKELTYNILRFIEK</sequence>
<keyword evidence="3" id="KW-1185">Reference proteome</keyword>
<accession>A0ABN1JD53</accession>
<dbReference type="SUPFAM" id="SSF53474">
    <property type="entry name" value="alpha/beta-Hydrolases"/>
    <property type="match status" value="1"/>
</dbReference>
<dbReference type="InterPro" id="IPR029058">
    <property type="entry name" value="AB_hydrolase_fold"/>
</dbReference>
<evidence type="ECO:0000313" key="3">
    <source>
        <dbReference type="Proteomes" id="UP001500736"/>
    </source>
</evidence>
<dbReference type="RefSeq" id="WP_343795167.1">
    <property type="nucleotide sequence ID" value="NZ_BAAAGF010000001.1"/>
</dbReference>
<dbReference type="EMBL" id="BAAAGF010000001">
    <property type="protein sequence ID" value="GAA0736491.1"/>
    <property type="molecule type" value="Genomic_DNA"/>
</dbReference>
<dbReference type="InterPro" id="IPR050266">
    <property type="entry name" value="AB_hydrolase_sf"/>
</dbReference>
<evidence type="ECO:0000259" key="1">
    <source>
        <dbReference type="Pfam" id="PF00561"/>
    </source>
</evidence>
<dbReference type="PANTHER" id="PTHR43798">
    <property type="entry name" value="MONOACYLGLYCEROL LIPASE"/>
    <property type="match status" value="1"/>
</dbReference>
<dbReference type="Gene3D" id="3.40.50.1820">
    <property type="entry name" value="alpha/beta hydrolase"/>
    <property type="match status" value="1"/>
</dbReference>
<comment type="caution">
    <text evidence="2">The sequence shown here is derived from an EMBL/GenBank/DDBJ whole genome shotgun (WGS) entry which is preliminary data.</text>
</comment>
<proteinExistence type="predicted"/>
<dbReference type="Proteomes" id="UP001500736">
    <property type="component" value="Unassembled WGS sequence"/>
</dbReference>
<dbReference type="InterPro" id="IPR000073">
    <property type="entry name" value="AB_hydrolase_1"/>
</dbReference>
<dbReference type="GO" id="GO:0016787">
    <property type="term" value="F:hydrolase activity"/>
    <property type="evidence" value="ECO:0007669"/>
    <property type="project" value="UniProtKB-KW"/>
</dbReference>
<dbReference type="PANTHER" id="PTHR43798:SF33">
    <property type="entry name" value="HYDROLASE, PUTATIVE (AFU_ORTHOLOGUE AFUA_2G14860)-RELATED"/>
    <property type="match status" value="1"/>
</dbReference>
<dbReference type="PRINTS" id="PR00111">
    <property type="entry name" value="ABHYDROLASE"/>
</dbReference>
<evidence type="ECO:0000313" key="2">
    <source>
        <dbReference type="EMBL" id="GAA0736491.1"/>
    </source>
</evidence>
<feature type="domain" description="AB hydrolase-1" evidence="1">
    <location>
        <begin position="20"/>
        <end position="243"/>
    </location>
</feature>
<protein>
    <submittedName>
        <fullName evidence="2">Alpha/beta hydrolase</fullName>
    </submittedName>
</protein>
<gene>
    <name evidence="2" type="ORF">GCM10009431_02400</name>
</gene>